<organism evidence="1">
    <name type="scientific">candidate division WS2 bacterium ADurb.Bin280</name>
    <dbReference type="NCBI Taxonomy" id="1852829"/>
    <lineage>
        <taxon>Bacteria</taxon>
        <taxon>candidate division WS2</taxon>
    </lineage>
</organism>
<accession>A0A1V5SCP1</accession>
<dbReference type="AlphaFoldDB" id="A0A1V5SCP1"/>
<comment type="caution">
    <text evidence="1">The sequence shown here is derived from an EMBL/GenBank/DDBJ whole genome shotgun (WGS) entry which is preliminary data.</text>
</comment>
<evidence type="ECO:0000313" key="1">
    <source>
        <dbReference type="EMBL" id="OQA51802.1"/>
    </source>
</evidence>
<gene>
    <name evidence="1" type="ORF">BWY43_00810</name>
</gene>
<sequence>MQFSKNKKNEIELKTKNATVIFDHKVAINDVELEGAGEYEIGGVSVEGIDDNLYVFQAEDVVLGAVDFKQKMSKEHLEKMSSCEALFVRLDGNVEDAIEQVNQIEPKISIYFGSNDARAKLVSGGIDLIEQDSVKLTRSDLEEERAYFFQSEND</sequence>
<dbReference type="Proteomes" id="UP000485367">
    <property type="component" value="Unassembled WGS sequence"/>
</dbReference>
<reference evidence="1" key="1">
    <citation type="submission" date="2017-02" db="EMBL/GenBank/DDBJ databases">
        <title>Delving into the versatile metabolic prowess of the omnipresent phylum Bacteroidetes.</title>
        <authorList>
            <person name="Nobu M.K."/>
            <person name="Mei R."/>
            <person name="Narihiro T."/>
            <person name="Kuroda K."/>
            <person name="Liu W.-T."/>
        </authorList>
    </citation>
    <scope>NUCLEOTIDE SEQUENCE</scope>
    <source>
        <strain evidence="1">ADurb.Bin280</strain>
    </source>
</reference>
<protein>
    <submittedName>
        <fullName evidence="1">Uncharacterized protein</fullName>
    </submittedName>
</protein>
<name>A0A1V5SCP1_9BACT</name>
<proteinExistence type="predicted"/>
<dbReference type="EMBL" id="MWBO01000063">
    <property type="protein sequence ID" value="OQA51802.1"/>
    <property type="molecule type" value="Genomic_DNA"/>
</dbReference>